<keyword evidence="3" id="KW-0732">Signal</keyword>
<feature type="compositionally biased region" description="Polar residues" evidence="1">
    <location>
        <begin position="546"/>
        <end position="559"/>
    </location>
</feature>
<feature type="transmembrane region" description="Helical" evidence="2">
    <location>
        <begin position="379"/>
        <end position="404"/>
    </location>
</feature>
<evidence type="ECO:0000256" key="2">
    <source>
        <dbReference type="SAM" id="Phobius"/>
    </source>
</evidence>
<keyword evidence="2" id="KW-1133">Transmembrane helix</keyword>
<evidence type="ECO:0000256" key="3">
    <source>
        <dbReference type="SAM" id="SignalP"/>
    </source>
</evidence>
<gene>
    <name evidence="4" type="ORF">MFIFM68171_06097</name>
</gene>
<reference evidence="4 5" key="1">
    <citation type="submission" date="2024-09" db="EMBL/GenBank/DDBJ databases">
        <title>Itraconazole resistance in Madurella fahalii resulting from another homologue of gene encoding cytochrome P450 14-alpha sterol demethylase (CYP51).</title>
        <authorList>
            <person name="Yoshioka I."/>
            <person name="Fahal A.H."/>
            <person name="Kaneko S."/>
            <person name="Yaguchi T."/>
        </authorList>
    </citation>
    <scope>NUCLEOTIDE SEQUENCE [LARGE SCALE GENOMIC DNA]</scope>
    <source>
        <strain evidence="4 5">IFM 68171</strain>
    </source>
</reference>
<name>A0ABQ0GDQ8_9PEZI</name>
<protein>
    <submittedName>
        <fullName evidence="4">Uncharacterized protein</fullName>
    </submittedName>
</protein>
<feature type="compositionally biased region" description="Low complexity" evidence="1">
    <location>
        <begin position="646"/>
        <end position="664"/>
    </location>
</feature>
<feature type="chain" id="PRO_5047050357" evidence="3">
    <location>
        <begin position="21"/>
        <end position="680"/>
    </location>
</feature>
<comment type="caution">
    <text evidence="4">The sequence shown here is derived from an EMBL/GenBank/DDBJ whole genome shotgun (WGS) entry which is preliminary data.</text>
</comment>
<keyword evidence="2" id="KW-0812">Transmembrane</keyword>
<accession>A0ABQ0GDQ8</accession>
<feature type="region of interest" description="Disordered" evidence="1">
    <location>
        <begin position="330"/>
        <end position="374"/>
    </location>
</feature>
<dbReference type="CDD" id="cd12087">
    <property type="entry name" value="TM_EGFR-like"/>
    <property type="match status" value="1"/>
</dbReference>
<dbReference type="GeneID" id="98176840"/>
<feature type="compositionally biased region" description="Gly residues" evidence="1">
    <location>
        <begin position="344"/>
        <end position="363"/>
    </location>
</feature>
<dbReference type="EMBL" id="BAAFSV010000003">
    <property type="protein sequence ID" value="GAB1315887.1"/>
    <property type="molecule type" value="Genomic_DNA"/>
</dbReference>
<dbReference type="RefSeq" id="XP_070917618.1">
    <property type="nucleotide sequence ID" value="XM_071061517.1"/>
</dbReference>
<feature type="signal peptide" evidence="3">
    <location>
        <begin position="1"/>
        <end position="20"/>
    </location>
</feature>
<evidence type="ECO:0000256" key="1">
    <source>
        <dbReference type="SAM" id="MobiDB-lite"/>
    </source>
</evidence>
<keyword evidence="2" id="KW-0472">Membrane</keyword>
<feature type="compositionally biased region" description="Low complexity" evidence="1">
    <location>
        <begin position="606"/>
        <end position="617"/>
    </location>
</feature>
<feature type="compositionally biased region" description="Polar residues" evidence="1">
    <location>
        <begin position="585"/>
        <end position="594"/>
    </location>
</feature>
<dbReference type="Proteomes" id="UP001628179">
    <property type="component" value="Unassembled WGS sequence"/>
</dbReference>
<feature type="compositionally biased region" description="Low complexity" evidence="1">
    <location>
        <begin position="625"/>
        <end position="636"/>
    </location>
</feature>
<sequence length="680" mass="70255">MRQIFSLTAVLSLAVASASAAEVVYVTDLTIFSALAPCAQSALAYNIEAQTYDICPEAVTELQSCICTKNNNFASISSLLSSSVSYSCGSTASEDQASAAYALNAYCSQDSSASFATPTAVSAYITELPEFEYMAPCAKSALSYAVGSLTYDRCPSEAPALASCACSKNQNSLVVSQIINTSVRYSCSSNVADVSSAQAMFAAYCAMNNGTTNLPKPTKPPGDMTYYITDLPQFNSLAPCAASGLSYAVQGHTYDLCPGGPQALASCVCIKGGMTSQVLKTISSSVRWDCGSTASEDVTSAVAVYDYYCSAALAEVTAVGVTVSVEQTYPAGADDSGGPQQTGADGGNGGGDGNGTGSDGVRGGVNEEDGDPPTSGPSIGVIVGAVIGVIAALALVGVLIFFLVKSAKKRQAMEHSQIPDNTVPMGLYGGKAELASDTVAAPPPAASPSPSTLKANFPVRTDNVSPVSAHTGAFAPPPNKPELQGQASALYPPMPNSAELHGQGAAYHAPPSPGAPELYGQGTPSTIRPELQGHGAMYPPPPPPQNRSEPQGQGSQFHSPNPDRPELQGQGAMYAPVPDRPELQGQGTQYHNPNPNRPELAGQYGYPQSPQLYHQQPQPYPPPFQQMQGYQPYHPGSAPPPGSAGYGQQQQQQPPSSASWQSGPVPGFHEMDGAGYAGPR</sequence>
<proteinExistence type="predicted"/>
<feature type="region of interest" description="Disordered" evidence="1">
    <location>
        <begin position="472"/>
        <end position="680"/>
    </location>
</feature>
<evidence type="ECO:0000313" key="4">
    <source>
        <dbReference type="EMBL" id="GAB1315887.1"/>
    </source>
</evidence>
<keyword evidence="5" id="KW-1185">Reference proteome</keyword>
<evidence type="ECO:0000313" key="5">
    <source>
        <dbReference type="Proteomes" id="UP001628179"/>
    </source>
</evidence>
<organism evidence="4 5">
    <name type="scientific">Madurella fahalii</name>
    <dbReference type="NCBI Taxonomy" id="1157608"/>
    <lineage>
        <taxon>Eukaryota</taxon>
        <taxon>Fungi</taxon>
        <taxon>Dikarya</taxon>
        <taxon>Ascomycota</taxon>
        <taxon>Pezizomycotina</taxon>
        <taxon>Sordariomycetes</taxon>
        <taxon>Sordariomycetidae</taxon>
        <taxon>Sordariales</taxon>
        <taxon>Sordariales incertae sedis</taxon>
        <taxon>Madurella</taxon>
    </lineage>
</organism>